<dbReference type="AlphaFoldDB" id="A0A2C9ZHW8"/>
<dbReference type="RefSeq" id="WP_086537656.1">
    <property type="nucleotide sequence ID" value="NZ_NGFO01000044.1"/>
</dbReference>
<dbReference type="STRING" id="417102.CA982_24040"/>
<gene>
    <name evidence="2" type="ORF">CA982_24040</name>
</gene>
<name>A0A2C9ZHW8_9ACTN</name>
<dbReference type="EMBL" id="NGFO01000044">
    <property type="protein sequence ID" value="OUC75962.1"/>
    <property type="molecule type" value="Genomic_DNA"/>
</dbReference>
<dbReference type="Proteomes" id="UP000194632">
    <property type="component" value="Unassembled WGS sequence"/>
</dbReference>
<organism evidence="2 3">
    <name type="scientific">Gordonia lacunae</name>
    <dbReference type="NCBI Taxonomy" id="417102"/>
    <lineage>
        <taxon>Bacteria</taxon>
        <taxon>Bacillati</taxon>
        <taxon>Actinomycetota</taxon>
        <taxon>Actinomycetes</taxon>
        <taxon>Mycobacteriales</taxon>
        <taxon>Gordoniaceae</taxon>
        <taxon>Gordonia</taxon>
    </lineage>
</organism>
<evidence type="ECO:0000313" key="2">
    <source>
        <dbReference type="EMBL" id="OUC75962.1"/>
    </source>
</evidence>
<keyword evidence="3" id="KW-1185">Reference proteome</keyword>
<sequence>MDSTRFRELATATGPFATIYIDDSHNTENAAHAVELRWRALREELESAGADAAVVETIGTTLLDGTPAVGPSGRAVIAGPDGVLLDEHLIRPPVTPVARYSPVPYLVPLVEHGTSAPRHVIAAVDHAGADIELVEAGGSLLTRETVEGEGYPIHHAAGAESPGYGDPQQRSDEQNRKNIRQIADRLTEIVDADQPEIVFVIGELSSMSDLRSAAPDRLAERLIDLQLGARDSGIADDAIRAAVTTELGLRQNRTMADAAESLQAGLGHEPALAVEGLTAVCGALRNGEVETLIIGDLDDTTVFDGGDAAGGLATVAPTPENLSELGVPPERTLRADEALPMAAVLTGAGLVRIDERISPRDGVGAVLRYAPRTPAGN</sequence>
<evidence type="ECO:0000313" key="3">
    <source>
        <dbReference type="Proteomes" id="UP000194632"/>
    </source>
</evidence>
<dbReference type="InterPro" id="IPR040701">
    <property type="entry name" value="Bact_RF_family2"/>
</dbReference>
<evidence type="ECO:0000256" key="1">
    <source>
        <dbReference type="SAM" id="MobiDB-lite"/>
    </source>
</evidence>
<comment type="caution">
    <text evidence="2">The sequence shown here is derived from an EMBL/GenBank/DDBJ whole genome shotgun (WGS) entry which is preliminary data.</text>
</comment>
<dbReference type="OrthoDB" id="5179393at2"/>
<proteinExistence type="predicted"/>
<evidence type="ECO:0008006" key="4">
    <source>
        <dbReference type="Google" id="ProtNLM"/>
    </source>
</evidence>
<feature type="region of interest" description="Disordered" evidence="1">
    <location>
        <begin position="153"/>
        <end position="175"/>
    </location>
</feature>
<dbReference type="Pfam" id="PF18844">
    <property type="entry name" value="baeRF_family2"/>
    <property type="match status" value="1"/>
</dbReference>
<accession>A0A2C9ZHW8</accession>
<protein>
    <recommendedName>
        <fullName evidence="4">Peptide chain release factor 2</fullName>
    </recommendedName>
</protein>
<reference evidence="2 3" key="1">
    <citation type="submission" date="2017-05" db="EMBL/GenBank/DDBJ databases">
        <title>Biotechnological potential of actinobacteria isolated from South African environments.</title>
        <authorList>
            <person name="Le Roes-Hill M."/>
            <person name="Prins A."/>
            <person name="Durrell K.A."/>
        </authorList>
    </citation>
    <scope>NUCLEOTIDE SEQUENCE [LARGE SCALE GENOMIC DNA]</scope>
    <source>
        <strain evidence="2">BS2</strain>
    </source>
</reference>